<name>A0ABW2TPH1_9PSEU</name>
<evidence type="ECO:0000256" key="1">
    <source>
        <dbReference type="SAM" id="MobiDB-lite"/>
    </source>
</evidence>
<reference evidence="3" key="1">
    <citation type="journal article" date="2019" name="Int. J. Syst. Evol. Microbiol.">
        <title>The Global Catalogue of Microorganisms (GCM) 10K type strain sequencing project: providing services to taxonomists for standard genome sequencing and annotation.</title>
        <authorList>
            <consortium name="The Broad Institute Genomics Platform"/>
            <consortium name="The Broad Institute Genome Sequencing Center for Infectious Disease"/>
            <person name="Wu L."/>
            <person name="Ma J."/>
        </authorList>
    </citation>
    <scope>NUCLEOTIDE SEQUENCE [LARGE SCALE GENOMIC DNA]</scope>
    <source>
        <strain evidence="3">JCM 17695</strain>
    </source>
</reference>
<organism evidence="2 3">
    <name type="scientific">Actinokineospora soli</name>
    <dbReference type="NCBI Taxonomy" id="1048753"/>
    <lineage>
        <taxon>Bacteria</taxon>
        <taxon>Bacillati</taxon>
        <taxon>Actinomycetota</taxon>
        <taxon>Actinomycetes</taxon>
        <taxon>Pseudonocardiales</taxon>
        <taxon>Pseudonocardiaceae</taxon>
        <taxon>Actinokineospora</taxon>
    </lineage>
</organism>
<accession>A0ABW2TPH1</accession>
<comment type="caution">
    <text evidence="2">The sequence shown here is derived from an EMBL/GenBank/DDBJ whole genome shotgun (WGS) entry which is preliminary data.</text>
</comment>
<sequence>MPARGERLVTDRALLGGAPVRVLVEVPADVDPALSARGQVKAAERLPAALVVCDRESAVVPLDRSAALLVRAPHLVEVLCALFELCWSAAADVGGSGTGLTDQERAVLTVLSAARPTSWPRTGSGCRRARSGGSCPG</sequence>
<feature type="compositionally biased region" description="Low complexity" evidence="1">
    <location>
        <begin position="123"/>
        <end position="137"/>
    </location>
</feature>
<protein>
    <submittedName>
        <fullName evidence="2">Uncharacterized protein</fullName>
    </submittedName>
</protein>
<dbReference type="EMBL" id="JBHTEY010000004">
    <property type="protein sequence ID" value="MFC7615143.1"/>
    <property type="molecule type" value="Genomic_DNA"/>
</dbReference>
<gene>
    <name evidence="2" type="ORF">ACFQV2_18140</name>
</gene>
<feature type="region of interest" description="Disordered" evidence="1">
    <location>
        <begin position="117"/>
        <end position="137"/>
    </location>
</feature>
<evidence type="ECO:0000313" key="2">
    <source>
        <dbReference type="EMBL" id="MFC7615143.1"/>
    </source>
</evidence>
<dbReference type="Proteomes" id="UP001596512">
    <property type="component" value="Unassembled WGS sequence"/>
</dbReference>
<evidence type="ECO:0000313" key="3">
    <source>
        <dbReference type="Proteomes" id="UP001596512"/>
    </source>
</evidence>
<proteinExistence type="predicted"/>
<keyword evidence="3" id="KW-1185">Reference proteome</keyword>